<dbReference type="RefSeq" id="WP_234264982.1">
    <property type="nucleotide sequence ID" value="NZ_BSPB01000002.1"/>
</dbReference>
<gene>
    <name evidence="1" type="ORF">GCM10007935_04830</name>
</gene>
<dbReference type="InterPro" id="IPR021831">
    <property type="entry name" value="ParD-like"/>
</dbReference>
<evidence type="ECO:0000313" key="1">
    <source>
        <dbReference type="EMBL" id="GLS13055.1"/>
    </source>
</evidence>
<dbReference type="Proteomes" id="UP001156903">
    <property type="component" value="Unassembled WGS sequence"/>
</dbReference>
<evidence type="ECO:0000313" key="2">
    <source>
        <dbReference type="Proteomes" id="UP001156903"/>
    </source>
</evidence>
<reference evidence="2" key="1">
    <citation type="journal article" date="2019" name="Int. J. Syst. Evol. Microbiol.">
        <title>The Global Catalogue of Microorganisms (GCM) 10K type strain sequencing project: providing services to taxonomists for standard genome sequencing and annotation.</title>
        <authorList>
            <consortium name="The Broad Institute Genomics Platform"/>
            <consortium name="The Broad Institute Genome Sequencing Center for Infectious Disease"/>
            <person name="Wu L."/>
            <person name="Ma J."/>
        </authorList>
    </citation>
    <scope>NUCLEOTIDE SEQUENCE [LARGE SCALE GENOMIC DNA]</scope>
    <source>
        <strain evidence="2">NBRC 109341</strain>
    </source>
</reference>
<dbReference type="EMBL" id="BSPB01000002">
    <property type="protein sequence ID" value="GLS13055.1"/>
    <property type="molecule type" value="Genomic_DNA"/>
</dbReference>
<accession>A0ABQ6BZK3</accession>
<organism evidence="1 2">
    <name type="scientific">Hydrogenophaga electricum</name>
    <dbReference type="NCBI Taxonomy" id="1230953"/>
    <lineage>
        <taxon>Bacteria</taxon>
        <taxon>Pseudomonadati</taxon>
        <taxon>Pseudomonadota</taxon>
        <taxon>Betaproteobacteria</taxon>
        <taxon>Burkholderiales</taxon>
        <taxon>Comamonadaceae</taxon>
        <taxon>Hydrogenophaga</taxon>
    </lineage>
</organism>
<protein>
    <recommendedName>
        <fullName evidence="3">ParD-like antitoxin of type II toxin-antitoxin system</fullName>
    </recommendedName>
</protein>
<comment type="caution">
    <text evidence="1">The sequence shown here is derived from an EMBL/GenBank/DDBJ whole genome shotgun (WGS) entry which is preliminary data.</text>
</comment>
<keyword evidence="2" id="KW-1185">Reference proteome</keyword>
<evidence type="ECO:0008006" key="3">
    <source>
        <dbReference type="Google" id="ProtNLM"/>
    </source>
</evidence>
<sequence>MTSAAFASVKLPSDLVHQARQAAQPMRRSVAGQIEYWATLGRIVEASGLTAQDALEAIAQHDAQRGIPQEKLPAEPVADEALDALEARFVAAEASGRLVQAVRATVEANRQRAVLRRAA</sequence>
<name>A0ABQ6BZK3_9BURK</name>
<dbReference type="Pfam" id="PF11903">
    <property type="entry name" value="ParD_like"/>
    <property type="match status" value="1"/>
</dbReference>
<proteinExistence type="predicted"/>